<accession>W9YA86</accession>
<evidence type="ECO:0000256" key="3">
    <source>
        <dbReference type="SAM" id="Phobius"/>
    </source>
</evidence>
<evidence type="ECO:0000256" key="1">
    <source>
        <dbReference type="SAM" id="Coils"/>
    </source>
</evidence>
<protein>
    <submittedName>
        <fullName evidence="5">Uncharacterized protein</fullName>
    </submittedName>
</protein>
<feature type="coiled-coil region" evidence="1">
    <location>
        <begin position="423"/>
        <end position="492"/>
    </location>
</feature>
<dbReference type="HOGENOM" id="CLU_408813_0_0_1"/>
<dbReference type="GeneID" id="19161413"/>
<keyword evidence="3" id="KW-0812">Transmembrane</keyword>
<dbReference type="Proteomes" id="UP000019484">
    <property type="component" value="Unassembled WGS sequence"/>
</dbReference>
<feature type="transmembrane region" description="Helical" evidence="3">
    <location>
        <begin position="117"/>
        <end position="137"/>
    </location>
</feature>
<gene>
    <name evidence="5" type="ORF">A1O1_06546</name>
</gene>
<keyword evidence="6" id="KW-1185">Reference proteome</keyword>
<dbReference type="EMBL" id="AMWN01000005">
    <property type="protein sequence ID" value="EXJ86176.1"/>
    <property type="molecule type" value="Genomic_DNA"/>
</dbReference>
<dbReference type="RefSeq" id="XP_007725614.1">
    <property type="nucleotide sequence ID" value="XM_007727424.1"/>
</dbReference>
<dbReference type="OrthoDB" id="10602402at2759"/>
<feature type="transmembrane region" description="Helical" evidence="3">
    <location>
        <begin position="225"/>
        <end position="247"/>
    </location>
</feature>
<sequence length="672" mass="75150">MASFTSVISILSAVMLYVQQKSSEYLILLNLKTSPFFQNVLTLGASHTPSYVTRHVTTTFVDMKTITATPWSTVTSATTVYVKTPQPTAAYTAIVTGHFNQDYGIVTTMSPWQLHHILILLFVIFWVPLIFLLTKLYHEQRVDRLILLTEYGRGITEEYHRKPRELERSIRRPLDPYFLDTMYTAGYIFLWRRSRDVQPYIEKMQDVLSVARDAVLGKLYQIGKVLFDLLMGILTTLLLALFNWLYWAVYQTLWLLDNLFFFWLLPICVTKCLHLKDVVVSLIQEKAVEPLAANIKTRAQDILAFTPETKTRQGDAFVGKNSHDQSRPSTPRQPNHFEVPYSTGSPDGMVLVDRQYYEDLVKAATKSKGLAKALEIEKLAVKNEHRDCADICHYARKQQDKAEFQARQARHELREHRVSVDSIRKAEARAARAEAALEQERALRQAAEEGSSARQACLDEGLLAYSHVEAELRQVKVANEELERQLVDLQAVLEMAMEPALVTEAAANQPAPEVQGDPQPEPRAEEDQGTVEEEGWSVPMGPGNGFEVACGGFEELLEAPLTEDGQLEAMVAAALAAAEGGEAVGEAGGASQEQELPMEFEQSGGAGNFSLQPQEIMDGLEAVEVQPSQPTSCGPSLLVAEVPYLELSPEMDYEMEEVEPGPVRIPGLDLIY</sequence>
<keyword evidence="3" id="KW-1133">Transmembrane helix</keyword>
<feature type="region of interest" description="Disordered" evidence="2">
    <location>
        <begin position="313"/>
        <end position="340"/>
    </location>
</feature>
<organism evidence="5 6">
    <name type="scientific">Capronia coronata CBS 617.96</name>
    <dbReference type="NCBI Taxonomy" id="1182541"/>
    <lineage>
        <taxon>Eukaryota</taxon>
        <taxon>Fungi</taxon>
        <taxon>Dikarya</taxon>
        <taxon>Ascomycota</taxon>
        <taxon>Pezizomycotina</taxon>
        <taxon>Eurotiomycetes</taxon>
        <taxon>Chaetothyriomycetidae</taxon>
        <taxon>Chaetothyriales</taxon>
        <taxon>Herpotrichiellaceae</taxon>
        <taxon>Capronia</taxon>
    </lineage>
</organism>
<dbReference type="AlphaFoldDB" id="W9YA86"/>
<evidence type="ECO:0000313" key="5">
    <source>
        <dbReference type="EMBL" id="EXJ86176.1"/>
    </source>
</evidence>
<reference evidence="5 6" key="1">
    <citation type="submission" date="2013-03" db="EMBL/GenBank/DDBJ databases">
        <title>The Genome Sequence of Capronia coronata CBS 617.96.</title>
        <authorList>
            <consortium name="The Broad Institute Genomics Platform"/>
            <person name="Cuomo C."/>
            <person name="de Hoog S."/>
            <person name="Gorbushina A."/>
            <person name="Walker B."/>
            <person name="Young S.K."/>
            <person name="Zeng Q."/>
            <person name="Gargeya S."/>
            <person name="Fitzgerald M."/>
            <person name="Haas B."/>
            <person name="Abouelleil A."/>
            <person name="Allen A.W."/>
            <person name="Alvarado L."/>
            <person name="Arachchi H.M."/>
            <person name="Berlin A.M."/>
            <person name="Chapman S.B."/>
            <person name="Gainer-Dewar J."/>
            <person name="Goldberg J."/>
            <person name="Griggs A."/>
            <person name="Gujja S."/>
            <person name="Hansen M."/>
            <person name="Howarth C."/>
            <person name="Imamovic A."/>
            <person name="Ireland A."/>
            <person name="Larimer J."/>
            <person name="McCowan C."/>
            <person name="Murphy C."/>
            <person name="Pearson M."/>
            <person name="Poon T.W."/>
            <person name="Priest M."/>
            <person name="Roberts A."/>
            <person name="Saif S."/>
            <person name="Shea T."/>
            <person name="Sisk P."/>
            <person name="Sykes S."/>
            <person name="Wortman J."/>
            <person name="Nusbaum C."/>
            <person name="Birren B."/>
        </authorList>
    </citation>
    <scope>NUCLEOTIDE SEQUENCE [LARGE SCALE GENOMIC DNA]</scope>
    <source>
        <strain evidence="5 6">CBS 617.96</strain>
    </source>
</reference>
<evidence type="ECO:0000256" key="4">
    <source>
        <dbReference type="SAM" id="SignalP"/>
    </source>
</evidence>
<keyword evidence="4" id="KW-0732">Signal</keyword>
<keyword evidence="1" id="KW-0175">Coiled coil</keyword>
<feature type="region of interest" description="Disordered" evidence="2">
    <location>
        <begin position="508"/>
        <end position="541"/>
    </location>
</feature>
<evidence type="ECO:0000256" key="2">
    <source>
        <dbReference type="SAM" id="MobiDB-lite"/>
    </source>
</evidence>
<keyword evidence="3" id="KW-0472">Membrane</keyword>
<evidence type="ECO:0000313" key="6">
    <source>
        <dbReference type="Proteomes" id="UP000019484"/>
    </source>
</evidence>
<proteinExistence type="predicted"/>
<name>W9YA86_9EURO</name>
<feature type="signal peptide" evidence="4">
    <location>
        <begin position="1"/>
        <end position="23"/>
    </location>
</feature>
<feature type="chain" id="PRO_5004933436" evidence="4">
    <location>
        <begin position="24"/>
        <end position="672"/>
    </location>
</feature>
<comment type="caution">
    <text evidence="5">The sequence shown here is derived from an EMBL/GenBank/DDBJ whole genome shotgun (WGS) entry which is preliminary data.</text>
</comment>